<dbReference type="PANTHER" id="PTHR43618">
    <property type="entry name" value="7-ALPHA-HYDROXYSTEROID DEHYDROGENASE"/>
    <property type="match status" value="1"/>
</dbReference>
<evidence type="ECO:0000313" key="5">
    <source>
        <dbReference type="Proteomes" id="UP000183685"/>
    </source>
</evidence>
<dbReference type="InterPro" id="IPR002347">
    <property type="entry name" value="SDR_fam"/>
</dbReference>
<accession>A0A1G7CHK8</accession>
<dbReference type="PROSITE" id="PS00061">
    <property type="entry name" value="ADH_SHORT"/>
    <property type="match status" value="1"/>
</dbReference>
<sequence>MEISNLFSIEGKVALVTGGGSGIGTMATEALVRAGCKVYIASRRLESCEAVAAELNAVGPGKVIALQADLKTEEGTAHLAKAMAAHEDKLDILVNNSGMTWGAPFEEFPRSKWDEVFTLNVTAVADLTRRLLPMLRKSATASDPARIVNLGSVVGTRPVSNTAYSYGASKAAVHHLTRMLSNELGSDNITVNAIAPGPFPSRMMAHITSDEARRKAMEEGVPLRRCGTPEDIAGVLLMLTSKAGSYITGGIIPLDGGLSALP</sequence>
<gene>
    <name evidence="4" type="ORF">SAMN04488071_2806</name>
</gene>
<dbReference type="PRINTS" id="PR00080">
    <property type="entry name" value="SDRFAMILY"/>
</dbReference>
<comment type="similarity">
    <text evidence="1">Belongs to the short-chain dehydrogenases/reductases (SDR) family.</text>
</comment>
<evidence type="ECO:0000313" key="4">
    <source>
        <dbReference type="EMBL" id="SDE38828.1"/>
    </source>
</evidence>
<name>A0A1G7CHK8_9PROT</name>
<evidence type="ECO:0000256" key="2">
    <source>
        <dbReference type="ARBA" id="ARBA00022857"/>
    </source>
</evidence>
<dbReference type="AlphaFoldDB" id="A0A1G7CHK8"/>
<evidence type="ECO:0000256" key="3">
    <source>
        <dbReference type="ARBA" id="ARBA00023002"/>
    </source>
</evidence>
<evidence type="ECO:0000256" key="1">
    <source>
        <dbReference type="ARBA" id="ARBA00006484"/>
    </source>
</evidence>
<dbReference type="SUPFAM" id="SSF51735">
    <property type="entry name" value="NAD(P)-binding Rossmann-fold domains"/>
    <property type="match status" value="1"/>
</dbReference>
<keyword evidence="2" id="KW-0521">NADP</keyword>
<keyword evidence="5" id="KW-1185">Reference proteome</keyword>
<reference evidence="4 5" key="1">
    <citation type="submission" date="2016-10" db="EMBL/GenBank/DDBJ databases">
        <authorList>
            <person name="de Groot N.N."/>
        </authorList>
    </citation>
    <scope>NUCLEOTIDE SEQUENCE [LARGE SCALE GENOMIC DNA]</scope>
    <source>
        <strain evidence="4 5">CGMCC 1.9109</strain>
    </source>
</reference>
<dbReference type="Gene3D" id="3.40.50.720">
    <property type="entry name" value="NAD(P)-binding Rossmann-like Domain"/>
    <property type="match status" value="1"/>
</dbReference>
<dbReference type="PANTHER" id="PTHR43618:SF8">
    <property type="entry name" value="7ALPHA-HYDROXYSTEROID DEHYDROGENASE"/>
    <property type="match status" value="1"/>
</dbReference>
<dbReference type="PRINTS" id="PR00081">
    <property type="entry name" value="GDHRDH"/>
</dbReference>
<dbReference type="InterPro" id="IPR036291">
    <property type="entry name" value="NAD(P)-bd_dom_sf"/>
</dbReference>
<dbReference type="Proteomes" id="UP000183685">
    <property type="component" value="Unassembled WGS sequence"/>
</dbReference>
<dbReference type="STRING" id="637679.GCA_001550055_03115"/>
<organism evidence="4 5">
    <name type="scientific">Kordiimonas lacus</name>
    <dbReference type="NCBI Taxonomy" id="637679"/>
    <lineage>
        <taxon>Bacteria</taxon>
        <taxon>Pseudomonadati</taxon>
        <taxon>Pseudomonadota</taxon>
        <taxon>Alphaproteobacteria</taxon>
        <taxon>Kordiimonadales</taxon>
        <taxon>Kordiimonadaceae</taxon>
        <taxon>Kordiimonas</taxon>
    </lineage>
</organism>
<protein>
    <submittedName>
        <fullName evidence="4">NAD(P)-dependent dehydrogenase, short-chain alcohol dehydrogenase family</fullName>
    </submittedName>
</protein>
<keyword evidence="3" id="KW-0560">Oxidoreductase</keyword>
<dbReference type="OrthoDB" id="9803333at2"/>
<dbReference type="GO" id="GO:0016491">
    <property type="term" value="F:oxidoreductase activity"/>
    <property type="evidence" value="ECO:0007669"/>
    <property type="project" value="UniProtKB-KW"/>
</dbReference>
<dbReference type="Pfam" id="PF13561">
    <property type="entry name" value="adh_short_C2"/>
    <property type="match status" value="1"/>
</dbReference>
<proteinExistence type="inferred from homology"/>
<dbReference type="InterPro" id="IPR020904">
    <property type="entry name" value="Sc_DH/Rdtase_CS"/>
</dbReference>
<dbReference type="RefSeq" id="WP_068306777.1">
    <property type="nucleotide sequence ID" value="NZ_DAIOMO010000001.1"/>
</dbReference>
<dbReference type="FunFam" id="3.40.50.720:FF:000084">
    <property type="entry name" value="Short-chain dehydrogenase reductase"/>
    <property type="match status" value="1"/>
</dbReference>
<dbReference type="InterPro" id="IPR052178">
    <property type="entry name" value="Sec_Metab_Biosynth_SDR"/>
</dbReference>
<dbReference type="EMBL" id="FNAK01000006">
    <property type="protein sequence ID" value="SDE38828.1"/>
    <property type="molecule type" value="Genomic_DNA"/>
</dbReference>